<dbReference type="Gene3D" id="2.10.260.10">
    <property type="match status" value="1"/>
</dbReference>
<accession>A0A5M8FJL9</accession>
<dbReference type="PANTHER" id="PTHR37550">
    <property type="entry name" value="ANTITOXIN VAPB1"/>
    <property type="match status" value="1"/>
</dbReference>
<dbReference type="EMBL" id="VWXX01000026">
    <property type="protein sequence ID" value="KAA6183916.1"/>
    <property type="molecule type" value="Genomic_DNA"/>
</dbReference>
<dbReference type="PANTHER" id="PTHR37550:SF3">
    <property type="entry name" value="ANTITOXIN VAPB1"/>
    <property type="match status" value="1"/>
</dbReference>
<evidence type="ECO:0000313" key="1">
    <source>
        <dbReference type="EMBL" id="KAA6183916.1"/>
    </source>
</evidence>
<dbReference type="RefSeq" id="WP_150094027.1">
    <property type="nucleotide sequence ID" value="NZ_VWXX01000026.1"/>
</dbReference>
<dbReference type="InterPro" id="IPR051734">
    <property type="entry name" value="VapB_TA_antitoxins"/>
</dbReference>
<reference evidence="1 2" key="1">
    <citation type="submission" date="2019-09" db="EMBL/GenBank/DDBJ databases">
        <title>Whole-genome sequence of the purple sulfur bacterium Thiohalocapsa marina DSM 19078.</title>
        <authorList>
            <person name="Kyndt J.A."/>
            <person name="Meyer T.E."/>
        </authorList>
    </citation>
    <scope>NUCLEOTIDE SEQUENCE [LARGE SCALE GENOMIC DNA]</scope>
    <source>
        <strain evidence="1 2">DSM 19078</strain>
    </source>
</reference>
<dbReference type="SUPFAM" id="SSF89447">
    <property type="entry name" value="AbrB/MazE/MraZ-like"/>
    <property type="match status" value="1"/>
</dbReference>
<dbReference type="AlphaFoldDB" id="A0A5M8FJL9"/>
<keyword evidence="2" id="KW-1185">Reference proteome</keyword>
<evidence type="ECO:0000313" key="2">
    <source>
        <dbReference type="Proteomes" id="UP000322981"/>
    </source>
</evidence>
<dbReference type="InterPro" id="IPR037914">
    <property type="entry name" value="SpoVT-AbrB_sf"/>
</dbReference>
<proteinExistence type="predicted"/>
<comment type="caution">
    <text evidence="1">The sequence shown here is derived from an EMBL/GenBank/DDBJ whole genome shotgun (WGS) entry which is preliminary data.</text>
</comment>
<organism evidence="1 2">
    <name type="scientific">Thiohalocapsa marina</name>
    <dbReference type="NCBI Taxonomy" id="424902"/>
    <lineage>
        <taxon>Bacteria</taxon>
        <taxon>Pseudomonadati</taxon>
        <taxon>Pseudomonadota</taxon>
        <taxon>Gammaproteobacteria</taxon>
        <taxon>Chromatiales</taxon>
        <taxon>Chromatiaceae</taxon>
        <taxon>Thiohalocapsa</taxon>
    </lineage>
</organism>
<protein>
    <submittedName>
        <fullName evidence="1">AbrB family transcriptional regulator</fullName>
    </submittedName>
</protein>
<name>A0A5M8FJL9_9GAMM</name>
<sequence length="83" mass="9509">MSTLAKLFMSGRSQAIRWPAKLRIAASEVLIEQVGDAYLIKPRTEPTQNLGEWLRGFYASTESLPEEFLAKREDPLPQDRDWS</sequence>
<gene>
    <name evidence="1" type="ORF">F2Q65_13975</name>
</gene>
<dbReference type="OrthoDB" id="5298361at2"/>
<dbReference type="Proteomes" id="UP000322981">
    <property type="component" value="Unassembled WGS sequence"/>
</dbReference>